<feature type="compositionally biased region" description="Basic and acidic residues" evidence="1">
    <location>
        <begin position="9"/>
        <end position="20"/>
    </location>
</feature>
<dbReference type="KEGG" id="bfu:BCIN_15g02770"/>
<sequence length="482" mass="54039">MSKSSNPGDLDKTPKDKQSDSDNPFIRFRHFADEQIGAVLQGFVGLPSAFSKPQSGSQWSVFDEDLKRRDALQARRRELKEAEEARSENRTVSEDEEVQIPVKKSQSSHGEGDFVHFLHDQWTNVFGSADIPLYSPLHSPLANPFSGNLRHTMSSFAAMMLYKADPDDISLVPYLLGSPYSPLILSFGQSIYAHHQFYDAQLRGTRTYNRPRGATPRDDFPYCEAFEDLLLISQGKSPDTELSVGHINRTTTERPESISSTVENGLDWIERLQRLGILHLPSSEMTKISRESPSFEELGASSRGAASLGSQNKEVKNDAETEEQMYESFLRDASTTPDQFFATIESTLTAVEKMMKGKSVQFEESRRSSSSGPQEANNTSGRSLSEPNGPKREVSSSSTVEHFTNEDGSVETTIRVWKRFDDGSETETTSSHTVDKAGTRQSDLDRSESGFEGSRSHQRVETDDQEIRSRTKKNTKSGWFWN</sequence>
<dbReference type="RefSeq" id="XP_001558223.1">
    <property type="nucleotide sequence ID" value="XM_001558173.2"/>
</dbReference>
<protein>
    <submittedName>
        <fullName evidence="2">Uncharacterized protein</fullName>
    </submittedName>
</protein>
<feature type="compositionally biased region" description="Basic and acidic residues" evidence="1">
    <location>
        <begin position="80"/>
        <end position="93"/>
    </location>
</feature>
<dbReference type="OrthoDB" id="4586300at2759"/>
<feature type="compositionally biased region" description="Basic and acidic residues" evidence="1">
    <location>
        <begin position="433"/>
        <end position="469"/>
    </location>
</feature>
<reference evidence="2 3" key="1">
    <citation type="journal article" date="2011" name="PLoS Genet.">
        <title>Genomic analysis of the necrotrophic fungal pathogens Sclerotinia sclerotiorum and Botrytis cinerea.</title>
        <authorList>
            <person name="Amselem J."/>
            <person name="Cuomo C.A."/>
            <person name="van Kan J.A."/>
            <person name="Viaud M."/>
            <person name="Benito E.P."/>
            <person name="Couloux A."/>
            <person name="Coutinho P.M."/>
            <person name="de Vries R.P."/>
            <person name="Dyer P.S."/>
            <person name="Fillinger S."/>
            <person name="Fournier E."/>
            <person name="Gout L."/>
            <person name="Hahn M."/>
            <person name="Kohn L."/>
            <person name="Lapalu N."/>
            <person name="Plummer K.M."/>
            <person name="Pradier J.M."/>
            <person name="Quevillon E."/>
            <person name="Sharon A."/>
            <person name="Simon A."/>
            <person name="ten Have A."/>
            <person name="Tudzynski B."/>
            <person name="Tudzynski P."/>
            <person name="Wincker P."/>
            <person name="Andrew M."/>
            <person name="Anthouard V."/>
            <person name="Beever R.E."/>
            <person name="Beffa R."/>
            <person name="Benoit I."/>
            <person name="Bouzid O."/>
            <person name="Brault B."/>
            <person name="Chen Z."/>
            <person name="Choquer M."/>
            <person name="Collemare J."/>
            <person name="Cotton P."/>
            <person name="Danchin E.G."/>
            <person name="Da Silva C."/>
            <person name="Gautier A."/>
            <person name="Giraud C."/>
            <person name="Giraud T."/>
            <person name="Gonzalez C."/>
            <person name="Grossetete S."/>
            <person name="Guldener U."/>
            <person name="Henrissat B."/>
            <person name="Howlett B.J."/>
            <person name="Kodira C."/>
            <person name="Kretschmer M."/>
            <person name="Lappartient A."/>
            <person name="Leroch M."/>
            <person name="Levis C."/>
            <person name="Mauceli E."/>
            <person name="Neuveglise C."/>
            <person name="Oeser B."/>
            <person name="Pearson M."/>
            <person name="Poulain J."/>
            <person name="Poussereau N."/>
            <person name="Quesneville H."/>
            <person name="Rascle C."/>
            <person name="Schumacher J."/>
            <person name="Segurens B."/>
            <person name="Sexton A."/>
            <person name="Silva E."/>
            <person name="Sirven C."/>
            <person name="Soanes D.M."/>
            <person name="Talbot N.J."/>
            <person name="Templeton M."/>
            <person name="Yandava C."/>
            <person name="Yarden O."/>
            <person name="Zeng Q."/>
            <person name="Rollins J.A."/>
            <person name="Lebrun M.H."/>
            <person name="Dickman M."/>
        </authorList>
    </citation>
    <scope>NUCLEOTIDE SEQUENCE [LARGE SCALE GENOMIC DNA]</scope>
    <source>
        <strain evidence="2 3">B05.10</strain>
    </source>
</reference>
<feature type="compositionally biased region" description="Polar residues" evidence="1">
    <location>
        <begin position="395"/>
        <end position="412"/>
    </location>
</feature>
<evidence type="ECO:0000313" key="2">
    <source>
        <dbReference type="EMBL" id="ATZ57735.1"/>
    </source>
</evidence>
<keyword evidence="3" id="KW-1185">Reference proteome</keyword>
<feature type="region of interest" description="Disordered" evidence="1">
    <location>
        <begin position="80"/>
        <end position="107"/>
    </location>
</feature>
<reference evidence="2 3" key="3">
    <citation type="journal article" date="2017" name="Mol. Plant Pathol.">
        <title>A gapless genome sequence of the fungus Botrytis cinerea.</title>
        <authorList>
            <person name="Van Kan J.A."/>
            <person name="Stassen J.H."/>
            <person name="Mosbach A."/>
            <person name="Van Der Lee T.A."/>
            <person name="Faino L."/>
            <person name="Farmer A.D."/>
            <person name="Papasotiriou D.G."/>
            <person name="Zhou S."/>
            <person name="Seidl M.F."/>
            <person name="Cottam E."/>
            <person name="Edel D."/>
            <person name="Hahn M."/>
            <person name="Schwartz D.C."/>
            <person name="Dietrich R.A."/>
            <person name="Widdison S."/>
            <person name="Scalliet G."/>
        </authorList>
    </citation>
    <scope>NUCLEOTIDE SEQUENCE [LARGE SCALE GENOMIC DNA]</scope>
    <source>
        <strain evidence="2 3">B05.10</strain>
    </source>
</reference>
<evidence type="ECO:0000256" key="1">
    <source>
        <dbReference type="SAM" id="MobiDB-lite"/>
    </source>
</evidence>
<feature type="compositionally biased region" description="Low complexity" evidence="1">
    <location>
        <begin position="298"/>
        <end position="310"/>
    </location>
</feature>
<proteinExistence type="predicted"/>
<dbReference type="EMBL" id="CP009819">
    <property type="protein sequence ID" value="ATZ57735.1"/>
    <property type="molecule type" value="Genomic_DNA"/>
</dbReference>
<dbReference type="OMA" id="DRFWFDD"/>
<gene>
    <name evidence="2" type="ORF">BCIN_15g02770</name>
</gene>
<evidence type="ECO:0000313" key="3">
    <source>
        <dbReference type="Proteomes" id="UP000001798"/>
    </source>
</evidence>
<dbReference type="AlphaFoldDB" id="A0A384K4H8"/>
<feature type="region of interest" description="Disordered" evidence="1">
    <location>
        <begin position="1"/>
        <end position="25"/>
    </location>
</feature>
<feature type="compositionally biased region" description="Polar residues" evidence="1">
    <location>
        <begin position="368"/>
        <end position="386"/>
    </location>
</feature>
<reference evidence="2 3" key="2">
    <citation type="journal article" date="2012" name="Eukaryot. Cell">
        <title>Genome update of Botrytis cinerea strains B05.10 and T4.</title>
        <authorList>
            <person name="Staats M."/>
            <person name="van Kan J.A."/>
        </authorList>
    </citation>
    <scope>NUCLEOTIDE SEQUENCE [LARGE SCALE GENOMIC DNA]</scope>
    <source>
        <strain evidence="2 3">B05.10</strain>
    </source>
</reference>
<accession>A0A384K4H8</accession>
<organism evidence="2 3">
    <name type="scientific">Botryotinia fuckeliana (strain B05.10)</name>
    <name type="common">Noble rot fungus</name>
    <name type="synonym">Botrytis cinerea</name>
    <dbReference type="NCBI Taxonomy" id="332648"/>
    <lineage>
        <taxon>Eukaryota</taxon>
        <taxon>Fungi</taxon>
        <taxon>Dikarya</taxon>
        <taxon>Ascomycota</taxon>
        <taxon>Pezizomycotina</taxon>
        <taxon>Leotiomycetes</taxon>
        <taxon>Helotiales</taxon>
        <taxon>Sclerotiniaceae</taxon>
        <taxon>Botrytis</taxon>
    </lineage>
</organism>
<dbReference type="Proteomes" id="UP000001798">
    <property type="component" value="Chromosome 15"/>
</dbReference>
<dbReference type="GeneID" id="5438832"/>
<feature type="region of interest" description="Disordered" evidence="1">
    <location>
        <begin position="359"/>
        <end position="482"/>
    </location>
</feature>
<name>A0A384K4H8_BOTFB</name>
<dbReference type="VEuPathDB" id="FungiDB:Bcin15g02770"/>
<feature type="region of interest" description="Disordered" evidence="1">
    <location>
        <begin position="288"/>
        <end position="321"/>
    </location>
</feature>